<protein>
    <submittedName>
        <fullName evidence="1">Uncharacterized protein</fullName>
    </submittedName>
</protein>
<sequence length="113" mass="12781">MYLDQEFQVKNPRHKCQPRVEAQMEDSRTSTSYKRLDSTIDILIECPEAEITAIIAVRPKPFPTGSNRDIPGSVQQLVYGGKVAGVVTSAQSLDRHNELLSSIEQVLWPRKDR</sequence>
<name>A0A9Q3IX11_9BASI</name>
<evidence type="ECO:0000313" key="1">
    <source>
        <dbReference type="EMBL" id="MBW0551549.1"/>
    </source>
</evidence>
<dbReference type="Proteomes" id="UP000765509">
    <property type="component" value="Unassembled WGS sequence"/>
</dbReference>
<accession>A0A9Q3IX11</accession>
<organism evidence="1 2">
    <name type="scientific">Austropuccinia psidii MF-1</name>
    <dbReference type="NCBI Taxonomy" id="1389203"/>
    <lineage>
        <taxon>Eukaryota</taxon>
        <taxon>Fungi</taxon>
        <taxon>Dikarya</taxon>
        <taxon>Basidiomycota</taxon>
        <taxon>Pucciniomycotina</taxon>
        <taxon>Pucciniomycetes</taxon>
        <taxon>Pucciniales</taxon>
        <taxon>Sphaerophragmiaceae</taxon>
        <taxon>Austropuccinia</taxon>
    </lineage>
</organism>
<evidence type="ECO:0000313" key="2">
    <source>
        <dbReference type="Proteomes" id="UP000765509"/>
    </source>
</evidence>
<reference evidence="1" key="1">
    <citation type="submission" date="2021-03" db="EMBL/GenBank/DDBJ databases">
        <title>Draft genome sequence of rust myrtle Austropuccinia psidii MF-1, a brazilian biotype.</title>
        <authorList>
            <person name="Quecine M.C."/>
            <person name="Pachon D.M.R."/>
            <person name="Bonatelli M.L."/>
            <person name="Correr F.H."/>
            <person name="Franceschini L.M."/>
            <person name="Leite T.F."/>
            <person name="Margarido G.R.A."/>
            <person name="Almeida C.A."/>
            <person name="Ferrarezi J.A."/>
            <person name="Labate C.A."/>
        </authorList>
    </citation>
    <scope>NUCLEOTIDE SEQUENCE</scope>
    <source>
        <strain evidence="1">MF-1</strain>
    </source>
</reference>
<comment type="caution">
    <text evidence="1">The sequence shown here is derived from an EMBL/GenBank/DDBJ whole genome shotgun (WGS) entry which is preliminary data.</text>
</comment>
<proteinExistence type="predicted"/>
<gene>
    <name evidence="1" type="ORF">O181_091264</name>
</gene>
<dbReference type="EMBL" id="AVOT02057450">
    <property type="protein sequence ID" value="MBW0551549.1"/>
    <property type="molecule type" value="Genomic_DNA"/>
</dbReference>
<keyword evidence="2" id="KW-1185">Reference proteome</keyword>
<dbReference type="AlphaFoldDB" id="A0A9Q3IX11"/>